<name>A0A4Y2E020_ARAVE</name>
<dbReference type="AlphaFoldDB" id="A0A4Y2E020"/>
<proteinExistence type="predicted"/>
<evidence type="ECO:0000313" key="1">
    <source>
        <dbReference type="EMBL" id="GBM22341.1"/>
    </source>
</evidence>
<dbReference type="EMBL" id="BGPR01000478">
    <property type="protein sequence ID" value="GBM22341.1"/>
    <property type="molecule type" value="Genomic_DNA"/>
</dbReference>
<keyword evidence="2" id="KW-1185">Reference proteome</keyword>
<reference evidence="1 2" key="1">
    <citation type="journal article" date="2019" name="Sci. Rep.">
        <title>Orb-weaving spider Araneus ventricosus genome elucidates the spidroin gene catalogue.</title>
        <authorList>
            <person name="Kono N."/>
            <person name="Nakamura H."/>
            <person name="Ohtoshi R."/>
            <person name="Moran D.A.P."/>
            <person name="Shinohara A."/>
            <person name="Yoshida Y."/>
            <person name="Fujiwara M."/>
            <person name="Mori M."/>
            <person name="Tomita M."/>
            <person name="Arakawa K."/>
        </authorList>
    </citation>
    <scope>NUCLEOTIDE SEQUENCE [LARGE SCALE GENOMIC DNA]</scope>
</reference>
<protein>
    <submittedName>
        <fullName evidence="1">Uncharacterized protein</fullName>
    </submittedName>
</protein>
<gene>
    <name evidence="1" type="ORF">AVEN_121153_1</name>
</gene>
<organism evidence="1 2">
    <name type="scientific">Araneus ventricosus</name>
    <name type="common">Orbweaver spider</name>
    <name type="synonym">Epeira ventricosa</name>
    <dbReference type="NCBI Taxonomy" id="182803"/>
    <lineage>
        <taxon>Eukaryota</taxon>
        <taxon>Metazoa</taxon>
        <taxon>Ecdysozoa</taxon>
        <taxon>Arthropoda</taxon>
        <taxon>Chelicerata</taxon>
        <taxon>Arachnida</taxon>
        <taxon>Araneae</taxon>
        <taxon>Araneomorphae</taxon>
        <taxon>Entelegynae</taxon>
        <taxon>Araneoidea</taxon>
        <taxon>Araneidae</taxon>
        <taxon>Araneus</taxon>
    </lineage>
</organism>
<sequence length="109" mass="12354">MLTPNQAFIYILSGVVSIKYQYWRILTPCSHAPDTIRELFSPVEATILVYVWKLSDGNGRLFINSLICFAVPLVVIRGFPSVEKTVDKDGLLIKFLELNSSHNEDNYCS</sequence>
<accession>A0A4Y2E020</accession>
<evidence type="ECO:0000313" key="2">
    <source>
        <dbReference type="Proteomes" id="UP000499080"/>
    </source>
</evidence>
<dbReference type="Proteomes" id="UP000499080">
    <property type="component" value="Unassembled WGS sequence"/>
</dbReference>
<comment type="caution">
    <text evidence="1">The sequence shown here is derived from an EMBL/GenBank/DDBJ whole genome shotgun (WGS) entry which is preliminary data.</text>
</comment>